<accession>A0A8H8RXY1</accession>
<dbReference type="GO" id="GO:0005634">
    <property type="term" value="C:nucleus"/>
    <property type="evidence" value="ECO:0007669"/>
    <property type="project" value="UniProtKB-SubCell"/>
</dbReference>
<name>A0A8H8RXY1_9HELO</name>
<evidence type="ECO:0000313" key="7">
    <source>
        <dbReference type="Proteomes" id="UP000462212"/>
    </source>
</evidence>
<dbReference type="Proteomes" id="UP000462212">
    <property type="component" value="Unassembled WGS sequence"/>
</dbReference>
<dbReference type="GO" id="GO:0000428">
    <property type="term" value="C:DNA-directed RNA polymerase complex"/>
    <property type="evidence" value="ECO:0007669"/>
    <property type="project" value="UniProtKB-KW"/>
</dbReference>
<protein>
    <submittedName>
        <fullName evidence="6">DNA-directed RNA polymerase II subunit</fullName>
    </submittedName>
</protein>
<comment type="caution">
    <text evidence="6">The sequence shown here is derived from an EMBL/GenBank/DDBJ whole genome shotgun (WGS) entry which is preliminary data.</text>
</comment>
<comment type="similarity">
    <text evidence="3">Belongs to the eukaryotic RPB4 RNA polymerase subunit family.</text>
</comment>
<keyword evidence="6" id="KW-0804">Transcription</keyword>
<dbReference type="InterPro" id="IPR006590">
    <property type="entry name" value="RNA_pol_Rpb4/RPC9_core"/>
</dbReference>
<sequence>MATPQHAATSRSREAPQGDEEASSELRLGEFQNVDALTHSEAALVINALVAKRRVDRKNVNETDAGWLIVEAEAYSCLDLAFGYHETLATKEEPALTRPQTRRILQKTTDYLEHFARFRRKENVEAVERLLTAHKELAKFERAQLGSLCCDTAEEAKTLIPSLTDKITDDDLQELLDEITKLMGYGS</sequence>
<dbReference type="GO" id="GO:0000166">
    <property type="term" value="F:nucleotide binding"/>
    <property type="evidence" value="ECO:0007669"/>
    <property type="project" value="InterPro"/>
</dbReference>
<dbReference type="InterPro" id="IPR038324">
    <property type="entry name" value="Rpb4/RPC9_sf"/>
</dbReference>
<evidence type="ECO:0000313" key="6">
    <source>
        <dbReference type="EMBL" id="TVY44034.1"/>
    </source>
</evidence>
<comment type="subcellular location">
    <subcellularLocation>
        <location evidence="1">Nucleus</location>
    </subcellularLocation>
</comment>
<dbReference type="AlphaFoldDB" id="A0A8H8RXY1"/>
<evidence type="ECO:0000259" key="5">
    <source>
        <dbReference type="SMART" id="SM00657"/>
    </source>
</evidence>
<evidence type="ECO:0000256" key="4">
    <source>
        <dbReference type="SAM" id="MobiDB-lite"/>
    </source>
</evidence>
<evidence type="ECO:0000256" key="3">
    <source>
        <dbReference type="ARBA" id="ARBA00025724"/>
    </source>
</evidence>
<dbReference type="SMART" id="SM00657">
    <property type="entry name" value="RPOL4c"/>
    <property type="match status" value="1"/>
</dbReference>
<dbReference type="PANTHER" id="PTHR21297">
    <property type="entry name" value="DNA-DIRECTED RNA POLYMERASE II"/>
    <property type="match status" value="1"/>
</dbReference>
<dbReference type="SUPFAM" id="SSF47819">
    <property type="entry name" value="HRDC-like"/>
    <property type="match status" value="1"/>
</dbReference>
<dbReference type="OrthoDB" id="2186918at2759"/>
<gene>
    <name evidence="6" type="primary">rpb4</name>
    <name evidence="6" type="ORF">LSUB1_G002130</name>
</gene>
<evidence type="ECO:0000256" key="2">
    <source>
        <dbReference type="ARBA" id="ARBA00023242"/>
    </source>
</evidence>
<dbReference type="Pfam" id="PF03874">
    <property type="entry name" value="RNA_pol_Rpb4"/>
    <property type="match status" value="1"/>
</dbReference>
<dbReference type="Gene3D" id="1.20.1250.40">
    <property type="match status" value="1"/>
</dbReference>
<keyword evidence="7" id="KW-1185">Reference proteome</keyword>
<dbReference type="InterPro" id="IPR005574">
    <property type="entry name" value="Rpb4/RPC9"/>
</dbReference>
<proteinExistence type="inferred from homology"/>
<dbReference type="InterPro" id="IPR045222">
    <property type="entry name" value="Rpb4-like"/>
</dbReference>
<keyword evidence="6" id="KW-0240">DNA-directed RNA polymerase</keyword>
<reference evidence="6 7" key="1">
    <citation type="submission" date="2018-05" db="EMBL/GenBank/DDBJ databases">
        <title>Genome sequencing and assembly of the regulated plant pathogen Lachnellula willkommii and related sister species for the development of diagnostic species identification markers.</title>
        <authorList>
            <person name="Giroux E."/>
            <person name="Bilodeau G."/>
        </authorList>
    </citation>
    <scope>NUCLEOTIDE SEQUENCE [LARGE SCALE GENOMIC DNA]</scope>
    <source>
        <strain evidence="6 7">CBS 197.66</strain>
    </source>
</reference>
<feature type="compositionally biased region" description="Polar residues" evidence="4">
    <location>
        <begin position="1"/>
        <end position="10"/>
    </location>
</feature>
<organism evidence="6 7">
    <name type="scientific">Lachnellula subtilissima</name>
    <dbReference type="NCBI Taxonomy" id="602034"/>
    <lineage>
        <taxon>Eukaryota</taxon>
        <taxon>Fungi</taxon>
        <taxon>Dikarya</taxon>
        <taxon>Ascomycota</taxon>
        <taxon>Pezizomycotina</taxon>
        <taxon>Leotiomycetes</taxon>
        <taxon>Helotiales</taxon>
        <taxon>Lachnaceae</taxon>
        <taxon>Lachnellula</taxon>
    </lineage>
</organism>
<dbReference type="EMBL" id="QGMJ01000049">
    <property type="protein sequence ID" value="TVY44034.1"/>
    <property type="molecule type" value="Genomic_DNA"/>
</dbReference>
<dbReference type="InterPro" id="IPR010997">
    <property type="entry name" value="HRDC-like_sf"/>
</dbReference>
<keyword evidence="2" id="KW-0539">Nucleus</keyword>
<dbReference type="GO" id="GO:0006352">
    <property type="term" value="P:DNA-templated transcription initiation"/>
    <property type="evidence" value="ECO:0007669"/>
    <property type="project" value="InterPro"/>
</dbReference>
<evidence type="ECO:0000256" key="1">
    <source>
        <dbReference type="ARBA" id="ARBA00004123"/>
    </source>
</evidence>
<feature type="region of interest" description="Disordered" evidence="4">
    <location>
        <begin position="1"/>
        <end position="24"/>
    </location>
</feature>
<feature type="domain" description="RNA polymerase Rpb4/RPC9 core" evidence="5">
    <location>
        <begin position="60"/>
        <end position="186"/>
    </location>
</feature>